<evidence type="ECO:0000256" key="3">
    <source>
        <dbReference type="ARBA" id="ARBA00022692"/>
    </source>
</evidence>
<feature type="transmembrane region" description="Helical" evidence="6">
    <location>
        <begin position="95"/>
        <end position="117"/>
    </location>
</feature>
<sequence>MAVKNNKLSLGEVLQKYGAVIFFFLLFGFNCFYTNNFFSIQTVWNLFIQSMPVILIAMGLTLVIATGNIDISVGSGMALGSVIFSFIVKSGGNPVAALAGAAVVGMAAGAFCGVMVARFGVESMITTMAMMYILRGIAKVASGGTPISYNNSSVSALSYYRVGGVVPIHVVCVAVLLAVILFVIEKTSFGVYLEATGDNRTAARISGINVVAVILITYVVSGMLATLAGIEQCIMVSSADGSSLGLSYEFDAIASTVVGGTPMRGGKPNIIGTLCGALLLQLIVIMVNMNNIYYAISLVIKALLIFGAVYLQRVATKK</sequence>
<evidence type="ECO:0000313" key="7">
    <source>
        <dbReference type="EMBL" id="MEQ2423467.1"/>
    </source>
</evidence>
<feature type="transmembrane region" description="Helical" evidence="6">
    <location>
        <begin position="71"/>
        <end position="88"/>
    </location>
</feature>
<evidence type="ECO:0000256" key="6">
    <source>
        <dbReference type="SAM" id="Phobius"/>
    </source>
</evidence>
<reference evidence="7 8" key="1">
    <citation type="submission" date="2024-03" db="EMBL/GenBank/DDBJ databases">
        <title>Human intestinal bacterial collection.</title>
        <authorList>
            <person name="Pauvert C."/>
            <person name="Hitch T.C.A."/>
            <person name="Clavel T."/>
        </authorList>
    </citation>
    <scope>NUCLEOTIDE SEQUENCE [LARGE SCALE GENOMIC DNA]</scope>
    <source>
        <strain evidence="7 8">CLA-SR-H021</strain>
    </source>
</reference>
<dbReference type="CDD" id="cd06579">
    <property type="entry name" value="TM_PBP1_transp_AraH_like"/>
    <property type="match status" value="1"/>
</dbReference>
<evidence type="ECO:0000256" key="5">
    <source>
        <dbReference type="ARBA" id="ARBA00023136"/>
    </source>
</evidence>
<name>A0ABV1CZA6_9FIRM</name>
<organism evidence="7 8">
    <name type="scientific">Enterocloster hominis</name>
    <name type="common">ex Hitch et al. 2024</name>
    <dbReference type="NCBI Taxonomy" id="1917870"/>
    <lineage>
        <taxon>Bacteria</taxon>
        <taxon>Bacillati</taxon>
        <taxon>Bacillota</taxon>
        <taxon>Clostridia</taxon>
        <taxon>Lachnospirales</taxon>
        <taxon>Lachnospiraceae</taxon>
        <taxon>Enterocloster</taxon>
    </lineage>
</organism>
<dbReference type="RefSeq" id="WP_008723493.1">
    <property type="nucleotide sequence ID" value="NZ_JAJFDX010000009.1"/>
</dbReference>
<evidence type="ECO:0000256" key="2">
    <source>
        <dbReference type="ARBA" id="ARBA00022475"/>
    </source>
</evidence>
<feature type="transmembrane region" description="Helical" evidence="6">
    <location>
        <begin position="293"/>
        <end position="311"/>
    </location>
</feature>
<protein>
    <submittedName>
        <fullName evidence="7">ABC transporter permease</fullName>
    </submittedName>
</protein>
<keyword evidence="3 6" id="KW-0812">Transmembrane</keyword>
<evidence type="ECO:0000256" key="1">
    <source>
        <dbReference type="ARBA" id="ARBA00004651"/>
    </source>
</evidence>
<accession>A0ABV1CZA6</accession>
<dbReference type="PANTHER" id="PTHR32196:SF72">
    <property type="entry name" value="RIBOSE IMPORT PERMEASE PROTEIN RBSC"/>
    <property type="match status" value="1"/>
</dbReference>
<feature type="transmembrane region" description="Helical" evidence="6">
    <location>
        <begin position="270"/>
        <end position="287"/>
    </location>
</feature>
<proteinExistence type="predicted"/>
<comment type="caution">
    <text evidence="7">The sequence shown here is derived from an EMBL/GenBank/DDBJ whole genome shotgun (WGS) entry which is preliminary data.</text>
</comment>
<keyword evidence="8" id="KW-1185">Reference proteome</keyword>
<dbReference type="Proteomes" id="UP001454086">
    <property type="component" value="Unassembled WGS sequence"/>
</dbReference>
<dbReference type="PANTHER" id="PTHR32196">
    <property type="entry name" value="ABC TRANSPORTER PERMEASE PROTEIN YPHD-RELATED-RELATED"/>
    <property type="match status" value="1"/>
</dbReference>
<feature type="transmembrane region" description="Helical" evidence="6">
    <location>
        <begin position="162"/>
        <end position="184"/>
    </location>
</feature>
<feature type="transmembrane region" description="Helical" evidence="6">
    <location>
        <begin position="204"/>
        <end position="228"/>
    </location>
</feature>
<feature type="transmembrane region" description="Helical" evidence="6">
    <location>
        <begin position="17"/>
        <end position="34"/>
    </location>
</feature>
<comment type="subcellular location">
    <subcellularLocation>
        <location evidence="1">Cell membrane</location>
        <topology evidence="1">Multi-pass membrane protein</topology>
    </subcellularLocation>
</comment>
<feature type="transmembrane region" description="Helical" evidence="6">
    <location>
        <begin position="46"/>
        <end position="65"/>
    </location>
</feature>
<evidence type="ECO:0000313" key="8">
    <source>
        <dbReference type="Proteomes" id="UP001454086"/>
    </source>
</evidence>
<gene>
    <name evidence="7" type="ORF">WMQ36_00635</name>
</gene>
<dbReference type="Pfam" id="PF02653">
    <property type="entry name" value="BPD_transp_2"/>
    <property type="match status" value="1"/>
</dbReference>
<keyword evidence="4 6" id="KW-1133">Transmembrane helix</keyword>
<dbReference type="InterPro" id="IPR001851">
    <property type="entry name" value="ABC_transp_permease"/>
</dbReference>
<dbReference type="EMBL" id="JBBMFM010000001">
    <property type="protein sequence ID" value="MEQ2423467.1"/>
    <property type="molecule type" value="Genomic_DNA"/>
</dbReference>
<keyword evidence="2" id="KW-1003">Cell membrane</keyword>
<evidence type="ECO:0000256" key="4">
    <source>
        <dbReference type="ARBA" id="ARBA00022989"/>
    </source>
</evidence>
<keyword evidence="5 6" id="KW-0472">Membrane</keyword>